<dbReference type="Proteomes" id="UP000192907">
    <property type="component" value="Unassembled WGS sequence"/>
</dbReference>
<protein>
    <submittedName>
        <fullName evidence="1">Uncharacterized protein</fullName>
    </submittedName>
</protein>
<gene>
    <name evidence="1" type="ORF">SAMN06296036_13129</name>
</gene>
<accession>A0A1Y6CU60</accession>
<keyword evidence="2" id="KW-1185">Reference proteome</keyword>
<evidence type="ECO:0000313" key="1">
    <source>
        <dbReference type="EMBL" id="SMF77318.1"/>
    </source>
</evidence>
<evidence type="ECO:0000313" key="2">
    <source>
        <dbReference type="Proteomes" id="UP000192907"/>
    </source>
</evidence>
<dbReference type="AlphaFoldDB" id="A0A1Y6CU60"/>
<sequence length="325" mass="38147">MRYYLPYPDISGAVQGKRLILQGPREQIYINLDHSDRNRVIEGLSFFSQKPEHDSCQWLLHKLAHLPVCFVSSKLTGSKKRLEIEWIKFEHWANSDDFTCRSRWFSIFLDPIPFYTKFRYFINSFRFPETPLENAFAKDPSTFMKIAKLTFAQSKYLATRLESFYDSEASLPRHMETMITDMQAYVLTVEGSMSALDLNQGWDDLVLKETKKVFESFEQAYKRRSLHAYLVLEVIERAIYLDDHPIKTLLQKMFTFKLFQRDYLTVDLDQGKSDGIFTLLSDTGRIPIGHGRRMIEESLSVLELFMSQQDLIHNQVIPHDARRLG</sequence>
<reference evidence="2" key="1">
    <citation type="submission" date="2017-04" db="EMBL/GenBank/DDBJ databases">
        <authorList>
            <person name="Varghese N."/>
            <person name="Submissions S."/>
        </authorList>
    </citation>
    <scope>NUCLEOTIDE SEQUENCE [LARGE SCALE GENOMIC DNA]</scope>
    <source>
        <strain evidence="2">RKEM611</strain>
    </source>
</reference>
<dbReference type="STRING" id="1513793.SAMN06296036_13129"/>
<organism evidence="1 2">
    <name type="scientific">Pseudobacteriovorax antillogorgiicola</name>
    <dbReference type="NCBI Taxonomy" id="1513793"/>
    <lineage>
        <taxon>Bacteria</taxon>
        <taxon>Pseudomonadati</taxon>
        <taxon>Bdellovibrionota</taxon>
        <taxon>Oligoflexia</taxon>
        <taxon>Oligoflexales</taxon>
        <taxon>Pseudobacteriovoracaceae</taxon>
        <taxon>Pseudobacteriovorax</taxon>
    </lineage>
</organism>
<dbReference type="EMBL" id="FWZT01000031">
    <property type="protein sequence ID" value="SMF77318.1"/>
    <property type="molecule type" value="Genomic_DNA"/>
</dbReference>
<name>A0A1Y6CU60_9BACT</name>
<proteinExistence type="predicted"/>
<dbReference type="RefSeq" id="WP_132325149.1">
    <property type="nucleotide sequence ID" value="NZ_FWZT01000031.1"/>
</dbReference>